<comment type="similarity">
    <text evidence="7">Belongs to the ZNF598/HEL2 family.</text>
</comment>
<comment type="catalytic activity">
    <reaction evidence="1">
        <text>S-ubiquitinyl-[E2 ubiquitin-conjugating enzyme]-L-cysteine + [acceptor protein]-L-lysine = [E2 ubiquitin-conjugating enzyme]-L-cysteine + N(6)-ubiquitinyl-[acceptor protein]-L-lysine.</text>
        <dbReference type="EC" id="2.3.2.27"/>
    </reaction>
</comment>
<dbReference type="SUPFAM" id="SSF57850">
    <property type="entry name" value="RING/U-box"/>
    <property type="match status" value="1"/>
</dbReference>
<gene>
    <name evidence="11" type="primary">Necator_chrII.g7246</name>
    <name evidence="11" type="ORF">RB195_019453</name>
</gene>
<dbReference type="InterPro" id="IPR041888">
    <property type="entry name" value="RING-HC_ZNF598/HEL2"/>
</dbReference>
<dbReference type="InterPro" id="IPR001841">
    <property type="entry name" value="Znf_RING"/>
</dbReference>
<evidence type="ECO:0000256" key="4">
    <source>
        <dbReference type="ARBA" id="ARBA00022723"/>
    </source>
</evidence>
<dbReference type="Pfam" id="PF25447">
    <property type="entry name" value="RING_ZNF598"/>
    <property type="match status" value="1"/>
</dbReference>
<dbReference type="InterPro" id="IPR013083">
    <property type="entry name" value="Znf_RING/FYVE/PHD"/>
</dbReference>
<dbReference type="PANTHER" id="PTHR22938">
    <property type="entry name" value="ZINC FINGER PROTEIN 598"/>
    <property type="match status" value="1"/>
</dbReference>
<dbReference type="EMBL" id="JAVFWL010000002">
    <property type="protein sequence ID" value="KAK6736764.1"/>
    <property type="molecule type" value="Genomic_DNA"/>
</dbReference>
<feature type="region of interest" description="Disordered" evidence="9">
    <location>
        <begin position="797"/>
        <end position="820"/>
    </location>
</feature>
<dbReference type="Proteomes" id="UP001303046">
    <property type="component" value="Unassembled WGS sequence"/>
</dbReference>
<feature type="compositionally biased region" description="Basic and acidic residues" evidence="9">
    <location>
        <begin position="583"/>
        <end position="594"/>
    </location>
</feature>
<organism evidence="11 12">
    <name type="scientific">Necator americanus</name>
    <name type="common">Human hookworm</name>
    <dbReference type="NCBI Taxonomy" id="51031"/>
    <lineage>
        <taxon>Eukaryota</taxon>
        <taxon>Metazoa</taxon>
        <taxon>Ecdysozoa</taxon>
        <taxon>Nematoda</taxon>
        <taxon>Chromadorea</taxon>
        <taxon>Rhabditida</taxon>
        <taxon>Rhabditina</taxon>
        <taxon>Rhabditomorpha</taxon>
        <taxon>Strongyloidea</taxon>
        <taxon>Ancylostomatidae</taxon>
        <taxon>Bunostominae</taxon>
        <taxon>Necator</taxon>
    </lineage>
</organism>
<evidence type="ECO:0000313" key="11">
    <source>
        <dbReference type="EMBL" id="KAK6736764.1"/>
    </source>
</evidence>
<keyword evidence="12" id="KW-1185">Reference proteome</keyword>
<dbReference type="PROSITE" id="PS50089">
    <property type="entry name" value="ZF_RING_2"/>
    <property type="match status" value="1"/>
</dbReference>
<proteinExistence type="inferred from homology"/>
<feature type="compositionally biased region" description="Basic residues" evidence="9">
    <location>
        <begin position="535"/>
        <end position="547"/>
    </location>
</feature>
<dbReference type="InterPro" id="IPR013087">
    <property type="entry name" value="Znf_C2H2_type"/>
</dbReference>
<keyword evidence="5 8" id="KW-0863">Zinc-finger</keyword>
<feature type="compositionally biased region" description="Basic residues" evidence="9">
    <location>
        <begin position="12"/>
        <end position="25"/>
    </location>
</feature>
<keyword evidence="4" id="KW-0479">Metal-binding</keyword>
<name>A0ABR1CE99_NECAM</name>
<comment type="pathway">
    <text evidence="2">Protein modification; protein ubiquitination.</text>
</comment>
<evidence type="ECO:0000256" key="9">
    <source>
        <dbReference type="SAM" id="MobiDB-lite"/>
    </source>
</evidence>
<dbReference type="EC" id="2.3.2.27" evidence="3"/>
<dbReference type="PROSITE" id="PS00518">
    <property type="entry name" value="ZF_RING_1"/>
    <property type="match status" value="1"/>
</dbReference>
<evidence type="ECO:0000256" key="7">
    <source>
        <dbReference type="ARBA" id="ARBA00035113"/>
    </source>
</evidence>
<dbReference type="InterPro" id="IPR017907">
    <property type="entry name" value="Znf_RING_CS"/>
</dbReference>
<reference evidence="11 12" key="1">
    <citation type="submission" date="2023-08" db="EMBL/GenBank/DDBJ databases">
        <title>A Necator americanus chromosomal reference genome.</title>
        <authorList>
            <person name="Ilik V."/>
            <person name="Petrzelkova K.J."/>
            <person name="Pardy F."/>
            <person name="Fuh T."/>
            <person name="Niatou-Singa F.S."/>
            <person name="Gouil Q."/>
            <person name="Baker L."/>
            <person name="Ritchie M.E."/>
            <person name="Jex A.R."/>
            <person name="Gazzola D."/>
            <person name="Li H."/>
            <person name="Toshio Fujiwara R."/>
            <person name="Zhan B."/>
            <person name="Aroian R.V."/>
            <person name="Pafco B."/>
            <person name="Schwarz E.M."/>
        </authorList>
    </citation>
    <scope>NUCLEOTIDE SEQUENCE [LARGE SCALE GENOMIC DNA]</scope>
    <source>
        <strain evidence="11 12">Aroian</strain>
        <tissue evidence="11">Whole animal</tissue>
    </source>
</reference>
<evidence type="ECO:0000256" key="5">
    <source>
        <dbReference type="ARBA" id="ARBA00022771"/>
    </source>
</evidence>
<evidence type="ECO:0000256" key="3">
    <source>
        <dbReference type="ARBA" id="ARBA00012483"/>
    </source>
</evidence>
<feature type="region of interest" description="Disordered" evidence="9">
    <location>
        <begin position="1"/>
        <end position="52"/>
    </location>
</feature>
<dbReference type="SMART" id="SM00355">
    <property type="entry name" value="ZnF_C2H2"/>
    <property type="match status" value="4"/>
</dbReference>
<protein>
    <recommendedName>
        <fullName evidence="3">RING-type E3 ubiquitin transferase</fullName>
        <ecNumber evidence="3">2.3.2.27</ecNumber>
    </recommendedName>
</protein>
<evidence type="ECO:0000256" key="6">
    <source>
        <dbReference type="ARBA" id="ARBA00022833"/>
    </source>
</evidence>
<dbReference type="PANTHER" id="PTHR22938:SF0">
    <property type="entry name" value="E3 UBIQUITIN-PROTEIN LIGASE ZNF598"/>
    <property type="match status" value="1"/>
</dbReference>
<keyword evidence="6" id="KW-0862">Zinc</keyword>
<evidence type="ECO:0000256" key="1">
    <source>
        <dbReference type="ARBA" id="ARBA00000900"/>
    </source>
</evidence>
<evidence type="ECO:0000256" key="8">
    <source>
        <dbReference type="PROSITE-ProRule" id="PRU00175"/>
    </source>
</evidence>
<feature type="compositionally biased region" description="Polar residues" evidence="9">
    <location>
        <begin position="414"/>
        <end position="434"/>
    </location>
</feature>
<feature type="domain" description="RING-type" evidence="10">
    <location>
        <begin position="86"/>
        <end position="126"/>
    </location>
</feature>
<accession>A0ABR1CE99</accession>
<feature type="compositionally biased region" description="Polar residues" evidence="9">
    <location>
        <begin position="27"/>
        <end position="43"/>
    </location>
</feature>
<dbReference type="CDD" id="cd16615">
    <property type="entry name" value="RING-HC_ZNF598"/>
    <property type="match status" value="1"/>
</dbReference>
<comment type="caution">
    <text evidence="11">The sequence shown here is derived from an EMBL/GenBank/DDBJ whole genome shotgun (WGS) entry which is preliminary data.</text>
</comment>
<evidence type="ECO:0000256" key="2">
    <source>
        <dbReference type="ARBA" id="ARBA00004906"/>
    </source>
</evidence>
<evidence type="ECO:0000313" key="12">
    <source>
        <dbReference type="Proteomes" id="UP001303046"/>
    </source>
</evidence>
<dbReference type="InterPro" id="IPR044288">
    <property type="entry name" value="ZNF598/HEL2"/>
</dbReference>
<feature type="region of interest" description="Disordered" evidence="9">
    <location>
        <begin position="414"/>
        <end position="440"/>
    </location>
</feature>
<feature type="compositionally biased region" description="Polar residues" evidence="9">
    <location>
        <begin position="797"/>
        <end position="809"/>
    </location>
</feature>
<feature type="region of interest" description="Disordered" evidence="9">
    <location>
        <begin position="505"/>
        <end position="597"/>
    </location>
</feature>
<sequence>MSASNGDNGRRNNYKHKYTRTKKPSSKTDGSATQESSGKGSQLSREERGQNLQFRNVNMQKYEHMIDTAKDNFADIALGSGPTEECTICCKVNDLFGIGSCRHPVCMECAIRMRVLSNSRQCPVCRADMETLWFVFVSSGFDTVSLPLPSLNHPDEKRFGLQFQDVEAITRYEKYLAHVCKLCRSPEGGRMEFPTFVALRHHMSSVHQLTYCHICTENITLFSRERKTYTRDGLQRHIRAGDRDDKSLKGHPSCLFCEQRFFDEEFRYKHLRKEHFFCQFCESEGKHMNVFFKDHGELVGHYKEQHFLCDFEDCKAMGIAFSNQIDLNLHKSKEHNGRRTAVGLDFQFSDRQLAGPSRVRPPANSAVIRRDKVAVVPQEATLAPKRTPEEFVVVPSAQSSSRTIRYNVAPAYTPQSEDFPSLAPTSANSRSVPTLPNLRPDDFPRLNRVNHPGVQPAQSRPSPVVENFPALPTASKQLPTAPSWGTKKTSKSVVVGCKVPNNIKQLPQPDVWPDRPVSTPAREIEPERWQEVPTKPRKVDKKTRRVQQKAANVSNEGASEVPEVSNEDPHRSELVLKNSSKIGSEEKLEEDKQKGISKQNSISQTYAIKREDNVPSVSIPIPAINKLNKSHSGAGKIEQRFAAGTKTSDDVLSEVERYTEKSTTTPPEASSQSSILNWFSLPSKSSLFSNLSLSNVLGKTPQENCMAPTPFASTGSEVVNSPSTPITDVATETKKTASALADVPPGLATAVPADILSGPPPGFEGICPNSSAPPGLVFPSVSRPVFSMAPFFSNADLNKNDVGSETASKADNEWSAVGAR</sequence>
<evidence type="ECO:0000259" key="10">
    <source>
        <dbReference type="PROSITE" id="PS50089"/>
    </source>
</evidence>
<dbReference type="Gene3D" id="3.30.40.10">
    <property type="entry name" value="Zinc/RING finger domain, C3HC4 (zinc finger)"/>
    <property type="match status" value="1"/>
</dbReference>